<dbReference type="SMART" id="SM00886">
    <property type="entry name" value="Dabb"/>
    <property type="match status" value="1"/>
</dbReference>
<evidence type="ECO:0000259" key="1">
    <source>
        <dbReference type="PROSITE" id="PS51502"/>
    </source>
</evidence>
<dbReference type="PANTHER" id="PTHR37832:SF1">
    <property type="entry name" value="STRESS-RESPONSE A_B BARREL DOMAIN-CONTAINING PROTEIN"/>
    <property type="match status" value="1"/>
</dbReference>
<proteinExistence type="predicted"/>
<evidence type="ECO:0000313" key="2">
    <source>
        <dbReference type="EMBL" id="KAA6318494.1"/>
    </source>
</evidence>
<reference evidence="2" key="1">
    <citation type="submission" date="2019-03" db="EMBL/GenBank/DDBJ databases">
        <title>Single cell metagenomics reveals metabolic interactions within the superorganism composed of flagellate Streblomastix strix and complex community of Bacteroidetes bacteria on its surface.</title>
        <authorList>
            <person name="Treitli S.C."/>
            <person name="Kolisko M."/>
            <person name="Husnik F."/>
            <person name="Keeling P."/>
            <person name="Hampl V."/>
        </authorList>
    </citation>
    <scope>NUCLEOTIDE SEQUENCE</scope>
    <source>
        <strain evidence="2">STM</strain>
    </source>
</reference>
<comment type="caution">
    <text evidence="2">The sequence shown here is derived from an EMBL/GenBank/DDBJ whole genome shotgun (WGS) entry which is preliminary data.</text>
</comment>
<dbReference type="InterPro" id="IPR013097">
    <property type="entry name" value="Dabb"/>
</dbReference>
<dbReference type="PANTHER" id="PTHR37832">
    <property type="entry name" value="BLL2683 PROTEIN"/>
    <property type="match status" value="1"/>
</dbReference>
<dbReference type="Gene3D" id="3.30.70.100">
    <property type="match status" value="1"/>
</dbReference>
<protein>
    <recommendedName>
        <fullName evidence="1">Stress-response A/B barrel domain-containing protein</fullName>
    </recommendedName>
</protein>
<dbReference type="AlphaFoldDB" id="A0A5J4QC10"/>
<dbReference type="SUPFAM" id="SSF54909">
    <property type="entry name" value="Dimeric alpha+beta barrel"/>
    <property type="match status" value="1"/>
</dbReference>
<dbReference type="InterPro" id="IPR011008">
    <property type="entry name" value="Dimeric_a/b-barrel"/>
</dbReference>
<gene>
    <name evidence="2" type="ORF">EZS27_031504</name>
</gene>
<dbReference type="EMBL" id="SNRY01004172">
    <property type="protein sequence ID" value="KAA6318494.1"/>
    <property type="molecule type" value="Genomic_DNA"/>
</dbReference>
<feature type="domain" description="Stress-response A/B barrel" evidence="1">
    <location>
        <begin position="2"/>
        <end position="97"/>
    </location>
</feature>
<accession>A0A5J4QC10</accession>
<organism evidence="2">
    <name type="scientific">termite gut metagenome</name>
    <dbReference type="NCBI Taxonomy" id="433724"/>
    <lineage>
        <taxon>unclassified sequences</taxon>
        <taxon>metagenomes</taxon>
        <taxon>organismal metagenomes</taxon>
    </lineage>
</organism>
<dbReference type="Pfam" id="PF07876">
    <property type="entry name" value="Dabb"/>
    <property type="match status" value="1"/>
</dbReference>
<dbReference type="PROSITE" id="PS51502">
    <property type="entry name" value="S_R_A_B_BARREL"/>
    <property type="match status" value="1"/>
</dbReference>
<sequence>MIKHMVLFKLKDEVPPKEKIRLTAKFKEAIENLPTKIPGIRKIEVGFNTNPDEKWQIALYSEFDTLEDVKRYVVHPEHIAAGKIIAEIKESRACVDYQL</sequence>
<name>A0A5J4QC10_9ZZZZ</name>